<dbReference type="AlphaFoldDB" id="A0A4S4DV60"/>
<accession>A0A4S4DV60</accession>
<dbReference type="GO" id="GO:0006122">
    <property type="term" value="P:mitochondrial electron transport, ubiquinol to cytochrome c"/>
    <property type="evidence" value="ECO:0007669"/>
    <property type="project" value="InterPro"/>
</dbReference>
<evidence type="ECO:0000256" key="1">
    <source>
        <dbReference type="ARBA" id="ARBA00004434"/>
    </source>
</evidence>
<keyword evidence="8" id="KW-1133">Transmembrane helix</keyword>
<evidence type="ECO:0000256" key="8">
    <source>
        <dbReference type="ARBA" id="ARBA00022989"/>
    </source>
</evidence>
<dbReference type="GO" id="GO:0005743">
    <property type="term" value="C:mitochondrial inner membrane"/>
    <property type="evidence" value="ECO:0007669"/>
    <property type="project" value="UniProtKB-SubCell"/>
</dbReference>
<dbReference type="PANTHER" id="PTHR34559:SF1">
    <property type="entry name" value="OS06G0175900 PROTEIN"/>
    <property type="match status" value="1"/>
</dbReference>
<evidence type="ECO:0000313" key="11">
    <source>
        <dbReference type="EMBL" id="THG07198.1"/>
    </source>
</evidence>
<keyword evidence="4" id="KW-0679">Respiratory chain</keyword>
<dbReference type="Gene3D" id="1.20.5.210">
    <property type="entry name" value="Cytochrome b-c1 complex subunit 8"/>
    <property type="match status" value="1"/>
</dbReference>
<evidence type="ECO:0000256" key="6">
    <source>
        <dbReference type="ARBA" id="ARBA00022792"/>
    </source>
</evidence>
<keyword evidence="12" id="KW-1185">Reference proteome</keyword>
<proteinExistence type="inferred from homology"/>
<evidence type="ECO:0000256" key="4">
    <source>
        <dbReference type="ARBA" id="ARBA00022660"/>
    </source>
</evidence>
<evidence type="ECO:0000256" key="3">
    <source>
        <dbReference type="ARBA" id="ARBA00022448"/>
    </source>
</evidence>
<name>A0A4S4DV60_CAMSN</name>
<keyword evidence="10" id="KW-0472">Membrane</keyword>
<dbReference type="STRING" id="542762.A0A4S4DV60"/>
<evidence type="ECO:0000313" key="12">
    <source>
        <dbReference type="Proteomes" id="UP000306102"/>
    </source>
</evidence>
<dbReference type="InterPro" id="IPR036642">
    <property type="entry name" value="Cyt_bc1_su8_sf"/>
</dbReference>
<evidence type="ECO:0008006" key="13">
    <source>
        <dbReference type="Google" id="ProtNLM"/>
    </source>
</evidence>
<dbReference type="GO" id="GO:0045275">
    <property type="term" value="C:respiratory chain complex III"/>
    <property type="evidence" value="ECO:0007669"/>
    <property type="project" value="InterPro"/>
</dbReference>
<comment type="similarity">
    <text evidence="2">Belongs to the UQCRQ/QCR8 family.</text>
</comment>
<keyword evidence="5" id="KW-0812">Transmembrane</keyword>
<keyword evidence="9" id="KW-0496">Mitochondrion</keyword>
<gene>
    <name evidence="11" type="ORF">TEA_012004</name>
</gene>
<evidence type="ECO:0000256" key="2">
    <source>
        <dbReference type="ARBA" id="ARBA00007668"/>
    </source>
</evidence>
<comment type="subcellular location">
    <subcellularLocation>
        <location evidence="1">Mitochondrion inner membrane</location>
        <topology evidence="1">Single-pass membrane protein</topology>
    </subcellularLocation>
</comment>
<dbReference type="InterPro" id="IPR020101">
    <property type="entry name" value="Cyt_b-c1_8-plants"/>
</dbReference>
<sequence>MGKTPARMKAVVYALSPFQQKVMPGLWKDLPSKIHHKVSENWISATLLLTPLVATYTLAMQRQDCTRTISAVLPWTGDGAHLSPPYACKGLVLPPIHAELSNGMSSSLKKGKRWSIEMKIDKNISCLERPVFVGNESSFEKIHFFSEWLERKGKDAPLIEECSSSELVLVLCEGDCVV</sequence>
<dbReference type="PANTHER" id="PTHR34559">
    <property type="entry name" value="CYTOCHROME B-C1 COMPLEX SUBUNIT 8"/>
    <property type="match status" value="1"/>
</dbReference>
<organism evidence="11 12">
    <name type="scientific">Camellia sinensis var. sinensis</name>
    <name type="common">China tea</name>
    <dbReference type="NCBI Taxonomy" id="542762"/>
    <lineage>
        <taxon>Eukaryota</taxon>
        <taxon>Viridiplantae</taxon>
        <taxon>Streptophyta</taxon>
        <taxon>Embryophyta</taxon>
        <taxon>Tracheophyta</taxon>
        <taxon>Spermatophyta</taxon>
        <taxon>Magnoliopsida</taxon>
        <taxon>eudicotyledons</taxon>
        <taxon>Gunneridae</taxon>
        <taxon>Pentapetalae</taxon>
        <taxon>asterids</taxon>
        <taxon>Ericales</taxon>
        <taxon>Theaceae</taxon>
        <taxon>Camellia</taxon>
    </lineage>
</organism>
<evidence type="ECO:0000256" key="7">
    <source>
        <dbReference type="ARBA" id="ARBA00022982"/>
    </source>
</evidence>
<keyword evidence="7" id="KW-0249">Electron transport</keyword>
<evidence type="ECO:0000256" key="9">
    <source>
        <dbReference type="ARBA" id="ARBA00023128"/>
    </source>
</evidence>
<evidence type="ECO:0000256" key="5">
    <source>
        <dbReference type="ARBA" id="ARBA00022692"/>
    </source>
</evidence>
<dbReference type="EMBL" id="SDRB02010195">
    <property type="protein sequence ID" value="THG07198.1"/>
    <property type="molecule type" value="Genomic_DNA"/>
</dbReference>
<dbReference type="Pfam" id="PF10890">
    <property type="entry name" value="Cyt_b-c1_8"/>
    <property type="match status" value="1"/>
</dbReference>
<keyword evidence="3" id="KW-0813">Transport</keyword>
<reference evidence="11 12" key="1">
    <citation type="journal article" date="2018" name="Proc. Natl. Acad. Sci. U.S.A.">
        <title>Draft genome sequence of Camellia sinensis var. sinensis provides insights into the evolution of the tea genome and tea quality.</title>
        <authorList>
            <person name="Wei C."/>
            <person name="Yang H."/>
            <person name="Wang S."/>
            <person name="Zhao J."/>
            <person name="Liu C."/>
            <person name="Gao L."/>
            <person name="Xia E."/>
            <person name="Lu Y."/>
            <person name="Tai Y."/>
            <person name="She G."/>
            <person name="Sun J."/>
            <person name="Cao H."/>
            <person name="Tong W."/>
            <person name="Gao Q."/>
            <person name="Li Y."/>
            <person name="Deng W."/>
            <person name="Jiang X."/>
            <person name="Wang W."/>
            <person name="Chen Q."/>
            <person name="Zhang S."/>
            <person name="Li H."/>
            <person name="Wu J."/>
            <person name="Wang P."/>
            <person name="Li P."/>
            <person name="Shi C."/>
            <person name="Zheng F."/>
            <person name="Jian J."/>
            <person name="Huang B."/>
            <person name="Shan D."/>
            <person name="Shi M."/>
            <person name="Fang C."/>
            <person name="Yue Y."/>
            <person name="Li F."/>
            <person name="Li D."/>
            <person name="Wei S."/>
            <person name="Han B."/>
            <person name="Jiang C."/>
            <person name="Yin Y."/>
            <person name="Xia T."/>
            <person name="Zhang Z."/>
            <person name="Bennetzen J.L."/>
            <person name="Zhao S."/>
            <person name="Wan X."/>
        </authorList>
    </citation>
    <scope>NUCLEOTIDE SEQUENCE [LARGE SCALE GENOMIC DNA]</scope>
    <source>
        <strain evidence="12">cv. Shuchazao</strain>
        <tissue evidence="11">Leaf</tissue>
    </source>
</reference>
<dbReference type="Proteomes" id="UP000306102">
    <property type="component" value="Unassembled WGS sequence"/>
</dbReference>
<protein>
    <recommendedName>
        <fullName evidence="13">Cytochrome b-c1 complex subunit 8</fullName>
    </recommendedName>
</protein>
<comment type="caution">
    <text evidence="11">The sequence shown here is derived from an EMBL/GenBank/DDBJ whole genome shotgun (WGS) entry which is preliminary data.</text>
</comment>
<keyword evidence="6" id="KW-0999">Mitochondrion inner membrane</keyword>
<evidence type="ECO:0000256" key="10">
    <source>
        <dbReference type="ARBA" id="ARBA00023136"/>
    </source>
</evidence>